<dbReference type="Pfam" id="PF00528">
    <property type="entry name" value="BPD_transp_1"/>
    <property type="match status" value="1"/>
</dbReference>
<evidence type="ECO:0000256" key="3">
    <source>
        <dbReference type="ARBA" id="ARBA00022448"/>
    </source>
</evidence>
<keyword evidence="6 8" id="KW-1133">Transmembrane helix</keyword>
<accession>A0A5B7T655</accession>
<evidence type="ECO:0000256" key="6">
    <source>
        <dbReference type="ARBA" id="ARBA00022989"/>
    </source>
</evidence>
<organism evidence="10 11">
    <name type="scientific">Companilactobacillus futsaii</name>
    <dbReference type="NCBI Taxonomy" id="938155"/>
    <lineage>
        <taxon>Bacteria</taxon>
        <taxon>Bacillati</taxon>
        <taxon>Bacillota</taxon>
        <taxon>Bacilli</taxon>
        <taxon>Lactobacillales</taxon>
        <taxon>Lactobacillaceae</taxon>
        <taxon>Companilactobacillus</taxon>
    </lineage>
</organism>
<feature type="transmembrane region" description="Helical" evidence="8">
    <location>
        <begin position="136"/>
        <end position="164"/>
    </location>
</feature>
<dbReference type="Gene3D" id="1.10.3720.10">
    <property type="entry name" value="MetI-like"/>
    <property type="match status" value="1"/>
</dbReference>
<dbReference type="PANTHER" id="PTHR42929">
    <property type="entry name" value="INNER MEMBRANE ABC TRANSPORTER PERMEASE PROTEIN YDCU-RELATED-RELATED"/>
    <property type="match status" value="1"/>
</dbReference>
<dbReference type="InterPro" id="IPR035906">
    <property type="entry name" value="MetI-like_sf"/>
</dbReference>
<evidence type="ECO:0000256" key="2">
    <source>
        <dbReference type="ARBA" id="ARBA00007069"/>
    </source>
</evidence>
<keyword evidence="7 8" id="KW-0472">Membrane</keyword>
<dbReference type="Proteomes" id="UP000310673">
    <property type="component" value="Chromosome"/>
</dbReference>
<dbReference type="STRING" id="1423818.FC88_GL002336"/>
<dbReference type="GO" id="GO:0005886">
    <property type="term" value="C:plasma membrane"/>
    <property type="evidence" value="ECO:0007669"/>
    <property type="project" value="UniProtKB-SubCell"/>
</dbReference>
<evidence type="ECO:0000313" key="10">
    <source>
        <dbReference type="EMBL" id="QCX25902.1"/>
    </source>
</evidence>
<feature type="transmembrane region" description="Helical" evidence="8">
    <location>
        <begin position="185"/>
        <end position="213"/>
    </location>
</feature>
<feature type="transmembrane region" description="Helical" evidence="8">
    <location>
        <begin position="7"/>
        <end position="26"/>
    </location>
</feature>
<dbReference type="AlphaFoldDB" id="A0A5B7T655"/>
<dbReference type="PROSITE" id="PS50928">
    <property type="entry name" value="ABC_TM1"/>
    <property type="match status" value="1"/>
</dbReference>
<keyword evidence="5 8" id="KW-0812">Transmembrane</keyword>
<comment type="similarity">
    <text evidence="2">Belongs to the binding-protein-dependent transport system permease family. CysTW subfamily.</text>
</comment>
<evidence type="ECO:0000256" key="8">
    <source>
        <dbReference type="RuleBase" id="RU363032"/>
    </source>
</evidence>
<evidence type="ECO:0000256" key="1">
    <source>
        <dbReference type="ARBA" id="ARBA00004651"/>
    </source>
</evidence>
<sequence>MLKRSTTLLLLPGLLIIIILLIYPALRMFIPTFTSGNSLFENYRLFFSSSNNLKVIYRTLMIAVATTLVTLGLGLPTAYWISRLNGNWRKLVSIIVLFPILTNAVVRNFAWIMILGKNGVINNFLMKIHLIDTPLTLLYTNLAIIIGAVYLFLPIMITSLVSSFSQLNSEIEEAAEVLGARPVVVFFKVILPQVSLGIFTGSILVFVGALTAYTTPQLLGGNKNMVLATLLQQQSITLGNWTSASVIAIVLTVIAVVTMFVLNKVSKMLDRRNNLEIKN</sequence>
<proteinExistence type="inferred from homology"/>
<evidence type="ECO:0000256" key="4">
    <source>
        <dbReference type="ARBA" id="ARBA00022475"/>
    </source>
</evidence>
<dbReference type="KEGG" id="lft:FG051_12715"/>
<dbReference type="EMBL" id="CP040736">
    <property type="protein sequence ID" value="QCX25902.1"/>
    <property type="molecule type" value="Genomic_DNA"/>
</dbReference>
<dbReference type="PANTHER" id="PTHR42929:SF1">
    <property type="entry name" value="INNER MEMBRANE ABC TRANSPORTER PERMEASE PROTEIN YDCU-RELATED"/>
    <property type="match status" value="1"/>
</dbReference>
<evidence type="ECO:0000259" key="9">
    <source>
        <dbReference type="PROSITE" id="PS50928"/>
    </source>
</evidence>
<feature type="domain" description="ABC transmembrane type-1" evidence="9">
    <location>
        <begin position="56"/>
        <end position="262"/>
    </location>
</feature>
<feature type="transmembrane region" description="Helical" evidence="8">
    <location>
        <begin position="55"/>
        <end position="79"/>
    </location>
</feature>
<dbReference type="InterPro" id="IPR000515">
    <property type="entry name" value="MetI-like"/>
</dbReference>
<protein>
    <submittedName>
        <fullName evidence="10">ABC transporter permease</fullName>
    </submittedName>
</protein>
<dbReference type="GO" id="GO:0055085">
    <property type="term" value="P:transmembrane transport"/>
    <property type="evidence" value="ECO:0007669"/>
    <property type="project" value="InterPro"/>
</dbReference>
<dbReference type="SUPFAM" id="SSF161098">
    <property type="entry name" value="MetI-like"/>
    <property type="match status" value="1"/>
</dbReference>
<name>A0A5B7T655_9LACO</name>
<dbReference type="CDD" id="cd06261">
    <property type="entry name" value="TM_PBP2"/>
    <property type="match status" value="1"/>
</dbReference>
<feature type="transmembrane region" description="Helical" evidence="8">
    <location>
        <begin position="241"/>
        <end position="262"/>
    </location>
</feature>
<evidence type="ECO:0000313" key="11">
    <source>
        <dbReference type="Proteomes" id="UP000310673"/>
    </source>
</evidence>
<feature type="transmembrane region" description="Helical" evidence="8">
    <location>
        <begin position="91"/>
        <end position="116"/>
    </location>
</feature>
<evidence type="ECO:0000256" key="7">
    <source>
        <dbReference type="ARBA" id="ARBA00023136"/>
    </source>
</evidence>
<keyword evidence="3 8" id="KW-0813">Transport</keyword>
<evidence type="ECO:0000256" key="5">
    <source>
        <dbReference type="ARBA" id="ARBA00022692"/>
    </source>
</evidence>
<comment type="subcellular location">
    <subcellularLocation>
        <location evidence="1 8">Cell membrane</location>
        <topology evidence="1 8">Multi-pass membrane protein</topology>
    </subcellularLocation>
</comment>
<gene>
    <name evidence="10" type="ORF">FG051_12715</name>
</gene>
<keyword evidence="4" id="KW-1003">Cell membrane</keyword>
<reference evidence="10 11" key="1">
    <citation type="submission" date="2019-05" db="EMBL/GenBank/DDBJ databases">
        <title>Genome Sequence of Lactobacillus futsaii Y97, a Potential Probiotic Strain Isolated from the Futsai of Taiwan.</title>
        <authorList>
            <person name="Du X."/>
        </authorList>
    </citation>
    <scope>NUCLEOTIDE SEQUENCE [LARGE SCALE GENOMIC DNA]</scope>
    <source>
        <strain evidence="10 11">Y97</strain>
    </source>
</reference>